<dbReference type="PANTHER" id="PTHR12400">
    <property type="entry name" value="INOSITOL POLYPHOSPHATE KINASE"/>
    <property type="match status" value="1"/>
</dbReference>
<keyword evidence="3 7" id="KW-0418">Kinase</keyword>
<proteinExistence type="predicted"/>
<keyword evidence="2" id="KW-0547">Nucleotide-binding</keyword>
<evidence type="ECO:0000313" key="8">
    <source>
        <dbReference type="Proteomes" id="UP000594342"/>
    </source>
</evidence>
<evidence type="ECO:0000256" key="4">
    <source>
        <dbReference type="ARBA" id="ARBA00022840"/>
    </source>
</evidence>
<sequence length="370" mass="42694">MMTQSDDIETSATHLESVKKISSVYNTATNDTANDSSHEQIHETTYDTLHDVIQDRLLKEDTRLSESIRSHHVKSVKTAGGRSRFFVDDNISRIYKKDASGNERELCKFYSYLSDKPDLAEKFPKLFGVVRVDPTDIETLDKDTPDYVNHKSKKTSKKRSNNYFLCMENLSSYFKDQYWALDIKLASPRTTEKYHPSRSMHEFSIHGMRIPRSDGDEIVFNHKKHRDMNYDDLDSILTVLKTFFSNDNVIRSTLLELYDIKRLFGKYCFEYDCSILIMHDTQHTVVKVIDCVAENRSQKNNKDSTYTVGQLDSLPKFKGPQLKRIDYLIHLLQLLSLSSVSFSMQAHPESTPIIDLLGDNVRSVTPETTS</sequence>
<accession>A0A5K0UAI4</accession>
<dbReference type="Proteomes" id="UP000594342">
    <property type="component" value="Unassembled WGS sequence"/>
</dbReference>
<dbReference type="GO" id="GO:0032958">
    <property type="term" value="P:inositol phosphate biosynthetic process"/>
    <property type="evidence" value="ECO:0007669"/>
    <property type="project" value="InterPro"/>
</dbReference>
<evidence type="ECO:0000256" key="2">
    <source>
        <dbReference type="ARBA" id="ARBA00022741"/>
    </source>
</evidence>
<dbReference type="Pfam" id="PF03770">
    <property type="entry name" value="IPK"/>
    <property type="match status" value="1"/>
</dbReference>
<evidence type="ECO:0000256" key="3">
    <source>
        <dbReference type="ARBA" id="ARBA00022777"/>
    </source>
</evidence>
<dbReference type="InterPro" id="IPR038286">
    <property type="entry name" value="IPK_sf"/>
</dbReference>
<keyword evidence="1" id="KW-0808">Transferase</keyword>
<organism evidence="7 8">
    <name type="scientific">Yasminevirus sp. GU-2018</name>
    <dbReference type="NCBI Taxonomy" id="2420051"/>
    <lineage>
        <taxon>Viruses</taxon>
        <taxon>Varidnaviria</taxon>
        <taxon>Bamfordvirae</taxon>
        <taxon>Nucleocytoviricota</taxon>
        <taxon>Megaviricetes</taxon>
        <taxon>Imitervirales</taxon>
        <taxon>Mimiviridae</taxon>
        <taxon>Klosneuvirinae</taxon>
        <taxon>Yasminevirus</taxon>
        <taxon>Yasminevirus saudimassiliense</taxon>
    </lineage>
</organism>
<evidence type="ECO:0000256" key="1">
    <source>
        <dbReference type="ARBA" id="ARBA00022679"/>
    </source>
</evidence>
<name>A0A5K0UAI4_9VIRU</name>
<dbReference type="EMBL" id="UPSH01000001">
    <property type="protein sequence ID" value="VBB18735.1"/>
    <property type="molecule type" value="Genomic_DNA"/>
</dbReference>
<keyword evidence="4" id="KW-0067">ATP-binding</keyword>
<evidence type="ECO:0000313" key="7">
    <source>
        <dbReference type="EMBL" id="VBB18735.1"/>
    </source>
</evidence>
<dbReference type="PANTHER" id="PTHR12400:SF51">
    <property type="entry name" value="INOSITOL POLYPHOSPHATE MULTIKINASE"/>
    <property type="match status" value="1"/>
</dbReference>
<keyword evidence="8" id="KW-1185">Reference proteome</keyword>
<protein>
    <submittedName>
        <fullName evidence="7">Inositol polyphosphate kinase</fullName>
    </submittedName>
</protein>
<dbReference type="GO" id="GO:0051765">
    <property type="term" value="F:inositol tetrakisphosphate kinase activity"/>
    <property type="evidence" value="ECO:0007669"/>
    <property type="project" value="TreeGrafter"/>
</dbReference>
<comment type="caution">
    <text evidence="7">The sequence shown here is derived from an EMBL/GenBank/DDBJ whole genome shotgun (WGS) entry which is preliminary data.</text>
</comment>
<dbReference type="InterPro" id="IPR005522">
    <property type="entry name" value="IPK"/>
</dbReference>
<dbReference type="GO" id="GO:0005524">
    <property type="term" value="F:ATP binding"/>
    <property type="evidence" value="ECO:0007669"/>
    <property type="project" value="UniProtKB-KW"/>
</dbReference>
<reference evidence="7 8" key="1">
    <citation type="submission" date="2018-10" db="EMBL/GenBank/DDBJ databases">
        <authorList>
            <consortium name="IHU Genomes"/>
        </authorList>
    </citation>
    <scope>NUCLEOTIDE SEQUENCE [LARGE SCALE GENOMIC DNA]</scope>
    <source>
        <strain evidence="7 8">A1</strain>
    </source>
</reference>
<dbReference type="Gene3D" id="3.30.470.160">
    <property type="entry name" value="Inositol polyphosphate kinase"/>
    <property type="match status" value="1"/>
</dbReference>
<comment type="catalytic activity">
    <reaction evidence="6">
        <text>1D-myo-inositol 1,3,4,6-tetrakisphosphate + ATP = 1D-myo-inositol 1,3,4,5,6-pentakisphosphate + ADP + H(+)</text>
        <dbReference type="Rhea" id="RHEA:12717"/>
        <dbReference type="ChEBI" id="CHEBI:15378"/>
        <dbReference type="ChEBI" id="CHEBI:30616"/>
        <dbReference type="ChEBI" id="CHEBI:57660"/>
        <dbReference type="ChEBI" id="CHEBI:57733"/>
        <dbReference type="ChEBI" id="CHEBI:456216"/>
        <dbReference type="EC" id="2.7.1.140"/>
    </reaction>
</comment>
<gene>
    <name evidence="7" type="ORF">YASMINEVIRUS_1267</name>
</gene>
<evidence type="ECO:0000256" key="5">
    <source>
        <dbReference type="ARBA" id="ARBA00036164"/>
    </source>
</evidence>
<comment type="catalytic activity">
    <reaction evidence="5">
        <text>1D-myo-inositol 1,4,5-trisphosphate + 2 ATP = 1D-myo-inositol 1,3,4,5,6-pentakisphosphate + 2 ADP + 2 H(+)</text>
        <dbReference type="Rhea" id="RHEA:32359"/>
        <dbReference type="ChEBI" id="CHEBI:15378"/>
        <dbReference type="ChEBI" id="CHEBI:30616"/>
        <dbReference type="ChEBI" id="CHEBI:57733"/>
        <dbReference type="ChEBI" id="CHEBI:203600"/>
        <dbReference type="ChEBI" id="CHEBI:456216"/>
        <dbReference type="EC" id="2.7.1.151"/>
    </reaction>
</comment>
<evidence type="ECO:0000256" key="6">
    <source>
        <dbReference type="ARBA" id="ARBA00036525"/>
    </source>
</evidence>
<dbReference type="SUPFAM" id="SSF56104">
    <property type="entry name" value="SAICAR synthase-like"/>
    <property type="match status" value="1"/>
</dbReference>
<dbReference type="GO" id="GO:0008440">
    <property type="term" value="F:inositol-1,4,5-trisphosphate 3-kinase activity"/>
    <property type="evidence" value="ECO:0007669"/>
    <property type="project" value="TreeGrafter"/>
</dbReference>